<comment type="caution">
    <text evidence="2">The sequence shown here is derived from an EMBL/GenBank/DDBJ whole genome shotgun (WGS) entry which is preliminary data.</text>
</comment>
<dbReference type="Proteomes" id="UP000266723">
    <property type="component" value="Unassembled WGS sequence"/>
</dbReference>
<protein>
    <submittedName>
        <fullName evidence="2">Uncharacterized protein</fullName>
    </submittedName>
</protein>
<evidence type="ECO:0000256" key="1">
    <source>
        <dbReference type="SAM" id="MobiDB-lite"/>
    </source>
</evidence>
<keyword evidence="3" id="KW-1185">Reference proteome</keyword>
<reference evidence="2 3" key="1">
    <citation type="journal article" date="2020" name="BMC Genomics">
        <title>Intraspecific diversification of the crop wild relative Brassica cretica Lam. using demographic model selection.</title>
        <authorList>
            <person name="Kioukis A."/>
            <person name="Michalopoulou V.A."/>
            <person name="Briers L."/>
            <person name="Pirintsos S."/>
            <person name="Studholme D.J."/>
            <person name="Pavlidis P."/>
            <person name="Sarris P.F."/>
        </authorList>
    </citation>
    <scope>NUCLEOTIDE SEQUENCE [LARGE SCALE GENOMIC DNA]</scope>
    <source>
        <strain evidence="3">cv. PFS-1207/04</strain>
    </source>
</reference>
<name>A0ABQ7AYP2_BRACR</name>
<gene>
    <name evidence="2" type="ORF">DY000_02062022</name>
</gene>
<evidence type="ECO:0000313" key="3">
    <source>
        <dbReference type="Proteomes" id="UP000266723"/>
    </source>
</evidence>
<feature type="compositionally biased region" description="Low complexity" evidence="1">
    <location>
        <begin position="17"/>
        <end position="26"/>
    </location>
</feature>
<evidence type="ECO:0000313" key="2">
    <source>
        <dbReference type="EMBL" id="KAF3519202.1"/>
    </source>
</evidence>
<proteinExistence type="predicted"/>
<sequence length="103" mass="11341">MRSPRLVPRKRPPPTATSPSSPQVTTETTLNNHQKAYATVLYSLYTHEVREGKNRKLAVVLAVGPWSGEVYLCGMSSQACHLGTSSSQLSLAMSLLWKMLLAR</sequence>
<organism evidence="2 3">
    <name type="scientific">Brassica cretica</name>
    <name type="common">Mustard</name>
    <dbReference type="NCBI Taxonomy" id="69181"/>
    <lineage>
        <taxon>Eukaryota</taxon>
        <taxon>Viridiplantae</taxon>
        <taxon>Streptophyta</taxon>
        <taxon>Embryophyta</taxon>
        <taxon>Tracheophyta</taxon>
        <taxon>Spermatophyta</taxon>
        <taxon>Magnoliopsida</taxon>
        <taxon>eudicotyledons</taxon>
        <taxon>Gunneridae</taxon>
        <taxon>Pentapetalae</taxon>
        <taxon>rosids</taxon>
        <taxon>malvids</taxon>
        <taxon>Brassicales</taxon>
        <taxon>Brassicaceae</taxon>
        <taxon>Brassiceae</taxon>
        <taxon>Brassica</taxon>
    </lineage>
</organism>
<dbReference type="EMBL" id="QGKV02001556">
    <property type="protein sequence ID" value="KAF3519202.1"/>
    <property type="molecule type" value="Genomic_DNA"/>
</dbReference>
<feature type="region of interest" description="Disordered" evidence="1">
    <location>
        <begin position="1"/>
        <end position="30"/>
    </location>
</feature>
<accession>A0ABQ7AYP2</accession>